<evidence type="ECO:0000313" key="10">
    <source>
        <dbReference type="EMBL" id="KAG0672492.1"/>
    </source>
</evidence>
<dbReference type="Gene3D" id="1.10.510.10">
    <property type="entry name" value="Transferase(Phosphotransferase) domain 1"/>
    <property type="match status" value="1"/>
</dbReference>
<organism evidence="10 11">
    <name type="scientific">Maudiozyma exigua</name>
    <name type="common">Yeast</name>
    <name type="synonym">Kazachstania exigua</name>
    <dbReference type="NCBI Taxonomy" id="34358"/>
    <lineage>
        <taxon>Eukaryota</taxon>
        <taxon>Fungi</taxon>
        <taxon>Dikarya</taxon>
        <taxon>Ascomycota</taxon>
        <taxon>Saccharomycotina</taxon>
        <taxon>Saccharomycetes</taxon>
        <taxon>Saccharomycetales</taxon>
        <taxon>Saccharomycetaceae</taxon>
        <taxon>Maudiozyma</taxon>
    </lineage>
</organism>
<dbReference type="OrthoDB" id="1405469at2759"/>
<dbReference type="PROSITE" id="PS00107">
    <property type="entry name" value="PROTEIN_KINASE_ATP"/>
    <property type="match status" value="1"/>
</dbReference>
<accession>A0A9P6WFT6</accession>
<keyword evidence="8" id="KW-1133">Transmembrane helix</keyword>
<gene>
    <name evidence="10" type="ORF">C6P45_001956</name>
</gene>
<dbReference type="PANTHER" id="PTHR11042:SF138">
    <property type="entry name" value="SERINE_THREONINE-PROTEIN KINASE IKS1-RELATED"/>
    <property type="match status" value="1"/>
</dbReference>
<evidence type="ECO:0000256" key="6">
    <source>
        <dbReference type="PROSITE-ProRule" id="PRU10141"/>
    </source>
</evidence>
<evidence type="ECO:0000259" key="9">
    <source>
        <dbReference type="PROSITE" id="PS50011"/>
    </source>
</evidence>
<evidence type="ECO:0000256" key="1">
    <source>
        <dbReference type="ARBA" id="ARBA00022679"/>
    </source>
</evidence>
<keyword evidence="1" id="KW-0808">Transferase</keyword>
<comment type="similarity">
    <text evidence="5">Belongs to the protein kinase superfamily. Ser/Thr protein kinase family. GCN2 subfamily.</text>
</comment>
<dbReference type="SMART" id="SM00220">
    <property type="entry name" value="S_TKc"/>
    <property type="match status" value="1"/>
</dbReference>
<dbReference type="InterPro" id="IPR008271">
    <property type="entry name" value="Ser/Thr_kinase_AS"/>
</dbReference>
<keyword evidence="3" id="KW-0418">Kinase</keyword>
<keyword evidence="4 6" id="KW-0067">ATP-binding</keyword>
<dbReference type="InterPro" id="IPR000719">
    <property type="entry name" value="Prot_kinase_dom"/>
</dbReference>
<evidence type="ECO:0000256" key="7">
    <source>
        <dbReference type="SAM" id="MobiDB-lite"/>
    </source>
</evidence>
<dbReference type="GO" id="GO:0005524">
    <property type="term" value="F:ATP binding"/>
    <property type="evidence" value="ECO:0007669"/>
    <property type="project" value="UniProtKB-UniRule"/>
</dbReference>
<evidence type="ECO:0000256" key="8">
    <source>
        <dbReference type="SAM" id="Phobius"/>
    </source>
</evidence>
<feature type="region of interest" description="Disordered" evidence="7">
    <location>
        <begin position="86"/>
        <end position="112"/>
    </location>
</feature>
<keyword evidence="8" id="KW-0472">Membrane</keyword>
<dbReference type="PANTHER" id="PTHR11042">
    <property type="entry name" value="EUKARYOTIC TRANSLATION INITIATION FACTOR 2-ALPHA KINASE EIF2-ALPHA KINASE -RELATED"/>
    <property type="match status" value="1"/>
</dbReference>
<dbReference type="InterPro" id="IPR050339">
    <property type="entry name" value="CC_SR_Kinase"/>
</dbReference>
<dbReference type="SUPFAM" id="SSF56112">
    <property type="entry name" value="Protein kinase-like (PK-like)"/>
    <property type="match status" value="1"/>
</dbReference>
<dbReference type="PROSITE" id="PS50011">
    <property type="entry name" value="PROTEIN_KINASE_DOM"/>
    <property type="match status" value="1"/>
</dbReference>
<dbReference type="AlphaFoldDB" id="A0A9P6WFT6"/>
<dbReference type="InterPro" id="IPR011009">
    <property type="entry name" value="Kinase-like_dom_sf"/>
</dbReference>
<feature type="domain" description="Protein kinase" evidence="9">
    <location>
        <begin position="170"/>
        <end position="522"/>
    </location>
</feature>
<protein>
    <recommendedName>
        <fullName evidence="9">Protein kinase domain-containing protein</fullName>
    </recommendedName>
</protein>
<dbReference type="GO" id="GO:0005634">
    <property type="term" value="C:nucleus"/>
    <property type="evidence" value="ECO:0007669"/>
    <property type="project" value="TreeGrafter"/>
</dbReference>
<dbReference type="GO" id="GO:0004672">
    <property type="term" value="F:protein kinase activity"/>
    <property type="evidence" value="ECO:0007669"/>
    <property type="project" value="InterPro"/>
</dbReference>
<evidence type="ECO:0000313" key="11">
    <source>
        <dbReference type="Proteomes" id="UP000750334"/>
    </source>
</evidence>
<keyword evidence="11" id="KW-1185">Reference proteome</keyword>
<reference evidence="10 11" key="1">
    <citation type="submission" date="2020-11" db="EMBL/GenBank/DDBJ databases">
        <title>Kefir isolates.</title>
        <authorList>
            <person name="Marcisauskas S."/>
            <person name="Kim Y."/>
            <person name="Blasche S."/>
        </authorList>
    </citation>
    <scope>NUCLEOTIDE SEQUENCE [LARGE SCALE GENOMIC DNA]</scope>
    <source>
        <strain evidence="10 11">OG2</strain>
    </source>
</reference>
<dbReference type="GO" id="GO:0005737">
    <property type="term" value="C:cytoplasm"/>
    <property type="evidence" value="ECO:0007669"/>
    <property type="project" value="TreeGrafter"/>
</dbReference>
<evidence type="ECO:0000256" key="5">
    <source>
        <dbReference type="ARBA" id="ARBA00037982"/>
    </source>
</evidence>
<feature type="transmembrane region" description="Helical" evidence="8">
    <location>
        <begin position="644"/>
        <end position="677"/>
    </location>
</feature>
<evidence type="ECO:0000256" key="4">
    <source>
        <dbReference type="ARBA" id="ARBA00022840"/>
    </source>
</evidence>
<dbReference type="Gene3D" id="3.30.200.20">
    <property type="entry name" value="Phosphorylase Kinase, domain 1"/>
    <property type="match status" value="1"/>
</dbReference>
<dbReference type="Pfam" id="PF00069">
    <property type="entry name" value="Pkinase"/>
    <property type="match status" value="1"/>
</dbReference>
<proteinExistence type="inferred from homology"/>
<feature type="binding site" evidence="6">
    <location>
        <position position="426"/>
    </location>
    <ligand>
        <name>ATP</name>
        <dbReference type="ChEBI" id="CHEBI:30616"/>
    </ligand>
</feature>
<name>A0A9P6WFT6_MAUEX</name>
<keyword evidence="2 6" id="KW-0547">Nucleotide-binding</keyword>
<evidence type="ECO:0000256" key="3">
    <source>
        <dbReference type="ARBA" id="ARBA00022777"/>
    </source>
</evidence>
<comment type="caution">
    <text evidence="10">The sequence shown here is derived from an EMBL/GenBank/DDBJ whole genome shotgun (WGS) entry which is preliminary data.</text>
</comment>
<evidence type="ECO:0000256" key="2">
    <source>
        <dbReference type="ARBA" id="ARBA00022741"/>
    </source>
</evidence>
<dbReference type="InterPro" id="IPR017441">
    <property type="entry name" value="Protein_kinase_ATP_BS"/>
</dbReference>
<dbReference type="Proteomes" id="UP000750334">
    <property type="component" value="Unassembled WGS sequence"/>
</dbReference>
<dbReference type="PROSITE" id="PS00108">
    <property type="entry name" value="PROTEIN_KINASE_ST"/>
    <property type="match status" value="1"/>
</dbReference>
<dbReference type="EMBL" id="PUHR01000002">
    <property type="protein sequence ID" value="KAG0672492.1"/>
    <property type="molecule type" value="Genomic_DNA"/>
</dbReference>
<keyword evidence="8" id="KW-0812">Transmembrane</keyword>
<sequence length="686" mass="77965">MSLVPYNNDSLILKDTHSKSLMIVNPSLGKLSYFKQIVAPSTNDIDTNSGVIDRIQANGNSINGEKDIASYICPQCGSHVELSKDEETSEFHRNGNRTKTAGNRSGTHRDDTRRNIPEVIPEFNLSKRYFKLLQDTYARQAIPTIEDEQSKYSSFIPEDLFIPGYFRKFFTTLSLLGTGARGSVFKVVHRIGDTDLGIFALKKISIGNDMTWFNKCIREVKALSSLTHRSVNLITYNHVWLEMDVSYGLTTTNTEREKIPCLFILQQYCEGGNLEDCILNDIFKKSTESLSTEERKRRFKQMRNDRHNHINDKLGLSTIQILSIVRDVARGLHELHDIGIIHRDLKPSNLLLLSKYKETESPVSESNNNINSKDFLNVFPTVVVGDLGESQLAGESRVGTGCTGTLEFTAPEIVITNPSNKSVAKKYNEYTFAADMYSLGMICYFIVFGELPFDPDMDIPDMRKTVKRFKVHKGQMIRLHEEKNLKPIDDRIFELIESLLATDPKRRPHAKQVEEILNHILLEADDERLFPLGRRTSITPLDDELEEFEEKSFGIDINGTPDGSEVTDDRIVNIPNSTSKALLSMASEEELEIYTKYANGHLEIDSSSSRKKNLRSYLENVLPFLNFTTPLAIASVYFKPQDTLTNYFIFLLLGISFGTGNVINKFICWILLIIFILRVIEEYIAI</sequence>